<evidence type="ECO:0000313" key="2">
    <source>
        <dbReference type="EMBL" id="MCQ8828861.1"/>
    </source>
</evidence>
<dbReference type="InterPro" id="IPR011650">
    <property type="entry name" value="Peptidase_M20_dimer"/>
</dbReference>
<sequence length="113" mass="11551">MAQGPPALRRNRLDPFAGASAVHALAEAVPQITALNAPERGTTVNVGLISGGTGRNVIAARASCGIGIRIAEPEEMKRIDAAPHALAPSDRRVRLTVTALAVGLLRALAADAS</sequence>
<dbReference type="GO" id="GO:0016787">
    <property type="term" value="F:hydrolase activity"/>
    <property type="evidence" value="ECO:0007669"/>
    <property type="project" value="UniProtKB-ARBA"/>
</dbReference>
<comment type="caution">
    <text evidence="2">The sequence shown here is derived from an EMBL/GenBank/DDBJ whole genome shotgun (WGS) entry which is preliminary data.</text>
</comment>
<dbReference type="Pfam" id="PF07687">
    <property type="entry name" value="M20_dimer"/>
    <property type="match status" value="1"/>
</dbReference>
<dbReference type="AlphaFoldDB" id="A0A9X2LSY4"/>
<proteinExistence type="predicted"/>
<gene>
    <name evidence="2" type="ORF">NQU54_07170</name>
</gene>
<protein>
    <submittedName>
        <fullName evidence="2">Peptidase dimerization domain-containing protein</fullName>
    </submittedName>
</protein>
<dbReference type="Proteomes" id="UP001142400">
    <property type="component" value="Unassembled WGS sequence"/>
</dbReference>
<keyword evidence="3" id="KW-1185">Reference proteome</keyword>
<evidence type="ECO:0000313" key="3">
    <source>
        <dbReference type="Proteomes" id="UP001142400"/>
    </source>
</evidence>
<evidence type="ECO:0000259" key="1">
    <source>
        <dbReference type="Pfam" id="PF07687"/>
    </source>
</evidence>
<organism evidence="2 3">
    <name type="scientific">Streptomyces malaysiensis subsp. samsunensis</name>
    <dbReference type="NCBI Taxonomy" id="459658"/>
    <lineage>
        <taxon>Bacteria</taxon>
        <taxon>Bacillati</taxon>
        <taxon>Actinomycetota</taxon>
        <taxon>Actinomycetes</taxon>
        <taxon>Kitasatosporales</taxon>
        <taxon>Streptomycetaceae</taxon>
        <taxon>Streptomyces</taxon>
        <taxon>Streptomyces violaceusniger group</taxon>
    </lineage>
</organism>
<accession>A0A9X2LSY4</accession>
<dbReference type="Gene3D" id="3.30.70.360">
    <property type="match status" value="1"/>
</dbReference>
<dbReference type="RefSeq" id="WP_257630315.1">
    <property type="nucleotide sequence ID" value="NZ_JANIIC010000006.1"/>
</dbReference>
<name>A0A9X2LSY4_STRMQ</name>
<dbReference type="SUPFAM" id="SSF55031">
    <property type="entry name" value="Bacterial exopeptidase dimerisation domain"/>
    <property type="match status" value="1"/>
</dbReference>
<dbReference type="InterPro" id="IPR036264">
    <property type="entry name" value="Bact_exopeptidase_dim_dom"/>
</dbReference>
<reference evidence="2" key="1">
    <citation type="submission" date="2022-06" db="EMBL/GenBank/DDBJ databases">
        <title>WGS of actinobacteria.</title>
        <authorList>
            <person name="Thawai C."/>
        </authorList>
    </citation>
    <scope>NUCLEOTIDE SEQUENCE</scope>
    <source>
        <strain evidence="2">DSM 42010</strain>
    </source>
</reference>
<dbReference type="EMBL" id="JANIIC010000006">
    <property type="protein sequence ID" value="MCQ8828861.1"/>
    <property type="molecule type" value="Genomic_DNA"/>
</dbReference>
<feature type="domain" description="Peptidase M20 dimerisation" evidence="1">
    <location>
        <begin position="15"/>
        <end position="81"/>
    </location>
</feature>